<accession>A0ABD7SN02</accession>
<reference evidence="2 3" key="1">
    <citation type="submission" date="2019-06" db="EMBL/GenBank/DDBJ databases">
        <title>Vibrio cholerae phylogeny based on whole-genome sequencing reveals genetic diversity and population strucutre.</title>
        <authorList>
            <person name="Zhiqiu Y."/>
            <person name="Bin L."/>
            <person name="Lingyan J."/>
        </authorList>
    </citation>
    <scope>NUCLEOTIDE SEQUENCE [LARGE SCALE GENOMIC DNA]</scope>
    <source>
        <strain evidence="2 3">N2814</strain>
    </source>
</reference>
<feature type="transmembrane region" description="Helical" evidence="1">
    <location>
        <begin position="47"/>
        <end position="68"/>
    </location>
</feature>
<evidence type="ECO:0000256" key="1">
    <source>
        <dbReference type="SAM" id="Phobius"/>
    </source>
</evidence>
<comment type="caution">
    <text evidence="2">The sequence shown here is derived from an EMBL/GenBank/DDBJ whole genome shotgun (WGS) entry which is preliminary data.</text>
</comment>
<sequence length="106" mass="12408">MNKYAEKLLTGDIELALKLSKFTKLFKIFMALTLVLSYFFFKAWLLEIMLISIVVTLIAPLGFFDVFIQKLVEYNTQVIESRQQLNATETNEHIAKLYEKIDETHQ</sequence>
<gene>
    <name evidence="2" type="ORF">FXF03_06775</name>
</gene>
<proteinExistence type="predicted"/>
<dbReference type="RefSeq" id="WP_002053845.1">
    <property type="nucleotide sequence ID" value="NZ_JAMXOG010000022.1"/>
</dbReference>
<organism evidence="2 3">
    <name type="scientific">Vibrio cholerae</name>
    <dbReference type="NCBI Taxonomy" id="666"/>
    <lineage>
        <taxon>Bacteria</taxon>
        <taxon>Pseudomonadati</taxon>
        <taxon>Pseudomonadota</taxon>
        <taxon>Gammaproteobacteria</taxon>
        <taxon>Vibrionales</taxon>
        <taxon>Vibrionaceae</taxon>
        <taxon>Vibrio</taxon>
    </lineage>
</organism>
<dbReference type="Proteomes" id="UP000323819">
    <property type="component" value="Unassembled WGS sequence"/>
</dbReference>
<evidence type="ECO:0000313" key="3">
    <source>
        <dbReference type="Proteomes" id="UP000323819"/>
    </source>
</evidence>
<evidence type="ECO:0000313" key="2">
    <source>
        <dbReference type="EMBL" id="TXX66303.1"/>
    </source>
</evidence>
<name>A0ABD7SN02_VIBCL</name>
<feature type="transmembrane region" description="Helical" evidence="1">
    <location>
        <begin position="25"/>
        <end position="41"/>
    </location>
</feature>
<protein>
    <recommendedName>
        <fullName evidence="4">ABC transmembrane type-1 domain-containing protein</fullName>
    </recommendedName>
</protein>
<dbReference type="AlphaFoldDB" id="A0ABD7SN02"/>
<dbReference type="EMBL" id="VSIJ01000021">
    <property type="protein sequence ID" value="TXX66303.1"/>
    <property type="molecule type" value="Genomic_DNA"/>
</dbReference>
<keyword evidence="1" id="KW-0472">Membrane</keyword>
<keyword evidence="1" id="KW-0812">Transmembrane</keyword>
<evidence type="ECO:0008006" key="4">
    <source>
        <dbReference type="Google" id="ProtNLM"/>
    </source>
</evidence>
<keyword evidence="1" id="KW-1133">Transmembrane helix</keyword>